<accession>A0ABY3XKP9</accession>
<reference evidence="5 6" key="1">
    <citation type="submission" date="2022-03" db="EMBL/GenBank/DDBJ databases">
        <title>Complete genome sequence of Lysobacter capsici VKM B-2533 and Lysobacter gummosus 10.1.1, promising sources of lytic agents.</title>
        <authorList>
            <person name="Tarlachkov S.V."/>
            <person name="Kudryakova I.V."/>
            <person name="Afoshin A.S."/>
            <person name="Leontyevskaya E.A."/>
            <person name="Leontyevskaya N.V."/>
        </authorList>
    </citation>
    <scope>NUCLEOTIDE SEQUENCE [LARGE SCALE GENOMIC DNA]</scope>
    <source>
        <strain evidence="5 6">10.1.1</strain>
    </source>
</reference>
<dbReference type="Pfam" id="PF01436">
    <property type="entry name" value="NHL"/>
    <property type="match status" value="1"/>
</dbReference>
<proteinExistence type="predicted"/>
<protein>
    <submittedName>
        <fullName evidence="5">Phytase</fullName>
    </submittedName>
</protein>
<evidence type="ECO:0000313" key="6">
    <source>
        <dbReference type="Proteomes" id="UP000829194"/>
    </source>
</evidence>
<dbReference type="SUPFAM" id="SSF50956">
    <property type="entry name" value="Thermostable phytase (3-phytase)"/>
    <property type="match status" value="1"/>
</dbReference>
<evidence type="ECO:0000313" key="5">
    <source>
        <dbReference type="EMBL" id="UNP32215.1"/>
    </source>
</evidence>
<dbReference type="Proteomes" id="UP000829194">
    <property type="component" value="Chromosome"/>
</dbReference>
<gene>
    <name evidence="5" type="ORF">MOV92_23560</name>
</gene>
<dbReference type="PROSITE" id="PS51257">
    <property type="entry name" value="PROKAR_LIPOPROTEIN"/>
    <property type="match status" value="1"/>
</dbReference>
<dbReference type="InterPro" id="IPR011042">
    <property type="entry name" value="6-blade_b-propeller_TolB-like"/>
</dbReference>
<evidence type="ECO:0000256" key="2">
    <source>
        <dbReference type="PROSITE-ProRule" id="PRU00504"/>
    </source>
</evidence>
<evidence type="ECO:0000256" key="1">
    <source>
        <dbReference type="ARBA" id="ARBA00022737"/>
    </source>
</evidence>
<name>A0ABY3XKP9_9GAMM</name>
<evidence type="ECO:0000256" key="3">
    <source>
        <dbReference type="SAM" id="MobiDB-lite"/>
    </source>
</evidence>
<evidence type="ECO:0000259" key="4">
    <source>
        <dbReference type="PROSITE" id="PS51662"/>
    </source>
</evidence>
<dbReference type="InterPro" id="IPR003431">
    <property type="entry name" value="B-propeller_Phytase"/>
</dbReference>
<sequence>MRPTLMLSLAFVLAGCATSDSQRGMPAPAHSAQREPDERGAADADPLLARAGVDYRRVDEAFVTAATPQDNIDSPAVWRAPNGRLWLLATAKQGDGLVIYDGDQGASVARYGREGGELGEFRRPNGIAVFGDLAFVVERDNHRVQVLSLSLPSAPLNAPGIADTRTPRLRALASFGQEQLRQPYGLWVRGISADELEVIVTDAYMAGKDAKGDEIPPPLEQLGRRMQRYRIGLRGGEPVARHLGAFGDTGAAGAIRVPESIWGDPAHDRLLIAEEDLATGTAIRDYTLDGRYRGQTIGLGLFKAQAEGIALWQCDDGSGYWIATDQYKDRSLFHVFDRASLRHLGAFAGGTVGNTDGVWLQQSGSVRFPDGVFYAVHDDQAVGAFDWRDIARALNLRSRCQGG</sequence>
<feature type="region of interest" description="Disordered" evidence="3">
    <location>
        <begin position="20"/>
        <end position="41"/>
    </location>
</feature>
<feature type="repeat" description="NHL" evidence="2">
    <location>
        <begin position="108"/>
        <end position="150"/>
    </location>
</feature>
<organism evidence="5 6">
    <name type="scientific">Lysobacter gummosus</name>
    <dbReference type="NCBI Taxonomy" id="262324"/>
    <lineage>
        <taxon>Bacteria</taxon>
        <taxon>Pseudomonadati</taxon>
        <taxon>Pseudomonadota</taxon>
        <taxon>Gammaproteobacteria</taxon>
        <taxon>Lysobacterales</taxon>
        <taxon>Lysobacteraceae</taxon>
        <taxon>Lysobacter</taxon>
    </lineage>
</organism>
<dbReference type="PROSITE" id="PS51125">
    <property type="entry name" value="NHL"/>
    <property type="match status" value="1"/>
</dbReference>
<keyword evidence="1" id="KW-0677">Repeat</keyword>
<dbReference type="InterPro" id="IPR001258">
    <property type="entry name" value="NHL_repeat"/>
</dbReference>
<dbReference type="Gene3D" id="2.120.10.30">
    <property type="entry name" value="TolB, C-terminal domain"/>
    <property type="match status" value="1"/>
</dbReference>
<dbReference type="PROSITE" id="PS51662">
    <property type="entry name" value="BP_PHYTASE"/>
    <property type="match status" value="1"/>
</dbReference>
<keyword evidence="6" id="KW-1185">Reference proteome</keyword>
<dbReference type="EMBL" id="CP093547">
    <property type="protein sequence ID" value="UNP32215.1"/>
    <property type="molecule type" value="Genomic_DNA"/>
</dbReference>
<feature type="domain" description="BPP" evidence="4">
    <location>
        <begin position="48"/>
        <end position="394"/>
    </location>
</feature>
<feature type="compositionally biased region" description="Basic and acidic residues" evidence="3">
    <location>
        <begin position="32"/>
        <end position="41"/>
    </location>
</feature>